<dbReference type="InterPro" id="IPR011993">
    <property type="entry name" value="PH-like_dom_sf"/>
</dbReference>
<dbReference type="SMART" id="SM00233">
    <property type="entry name" value="PH"/>
    <property type="match status" value="1"/>
</dbReference>
<dbReference type="CDD" id="cd11828">
    <property type="entry name" value="SH3_ARHGEF9_like"/>
    <property type="match status" value="1"/>
</dbReference>
<dbReference type="PROSITE" id="PS00741">
    <property type="entry name" value="DH_1"/>
    <property type="match status" value="1"/>
</dbReference>
<dbReference type="SUPFAM" id="SSF50044">
    <property type="entry name" value="SH3-domain"/>
    <property type="match status" value="1"/>
</dbReference>
<dbReference type="Gene3D" id="2.30.30.40">
    <property type="entry name" value="SH3 Domains"/>
    <property type="match status" value="1"/>
</dbReference>
<evidence type="ECO:0000259" key="7">
    <source>
        <dbReference type="PROSITE" id="PS50010"/>
    </source>
</evidence>
<feature type="compositionally biased region" description="Basic and acidic residues" evidence="5">
    <location>
        <begin position="311"/>
        <end position="320"/>
    </location>
</feature>
<feature type="region of interest" description="Disordered" evidence="5">
    <location>
        <begin position="570"/>
        <end position="597"/>
    </location>
</feature>
<comment type="caution">
    <text evidence="8">The sequence shown here is derived from an EMBL/GenBank/DDBJ whole genome shotgun (WGS) entry which is preliminary data.</text>
</comment>
<dbReference type="Proteomes" id="UP001359485">
    <property type="component" value="Unassembled WGS sequence"/>
</dbReference>
<keyword evidence="4" id="KW-0175">Coiled coil</keyword>
<dbReference type="InterPro" id="IPR035899">
    <property type="entry name" value="DBL_dom_sf"/>
</dbReference>
<evidence type="ECO:0000256" key="5">
    <source>
        <dbReference type="SAM" id="MobiDB-lite"/>
    </source>
</evidence>
<feature type="region of interest" description="Disordered" evidence="5">
    <location>
        <begin position="1099"/>
        <end position="1122"/>
    </location>
</feature>
<feature type="compositionally biased region" description="Basic and acidic residues" evidence="5">
    <location>
        <begin position="1497"/>
        <end position="1509"/>
    </location>
</feature>
<evidence type="ECO:0000256" key="3">
    <source>
        <dbReference type="PROSITE-ProRule" id="PRU00192"/>
    </source>
</evidence>
<organism evidence="8 9">
    <name type="scientific">Polyplax serrata</name>
    <name type="common">Common mouse louse</name>
    <dbReference type="NCBI Taxonomy" id="468196"/>
    <lineage>
        <taxon>Eukaryota</taxon>
        <taxon>Metazoa</taxon>
        <taxon>Ecdysozoa</taxon>
        <taxon>Arthropoda</taxon>
        <taxon>Hexapoda</taxon>
        <taxon>Insecta</taxon>
        <taxon>Pterygota</taxon>
        <taxon>Neoptera</taxon>
        <taxon>Paraneoptera</taxon>
        <taxon>Psocodea</taxon>
        <taxon>Troctomorpha</taxon>
        <taxon>Phthiraptera</taxon>
        <taxon>Anoplura</taxon>
        <taxon>Polyplacidae</taxon>
        <taxon>Polyplax</taxon>
    </lineage>
</organism>
<evidence type="ECO:0000313" key="8">
    <source>
        <dbReference type="EMBL" id="KAK6628097.1"/>
    </source>
</evidence>
<dbReference type="InterPro" id="IPR001452">
    <property type="entry name" value="SH3_domain"/>
</dbReference>
<evidence type="ECO:0000259" key="6">
    <source>
        <dbReference type="PROSITE" id="PS50002"/>
    </source>
</evidence>
<dbReference type="Gene3D" id="1.20.900.10">
    <property type="entry name" value="Dbl homology (DH) domain"/>
    <property type="match status" value="1"/>
</dbReference>
<dbReference type="SUPFAM" id="SSF50729">
    <property type="entry name" value="PH domain-like"/>
    <property type="match status" value="1"/>
</dbReference>
<keyword evidence="1 3" id="KW-0728">SH3 domain</keyword>
<dbReference type="PANTHER" id="PTHR45834:SF3">
    <property type="entry name" value="RHO GUANINE NUCLEOTIDE EXCHANGE FACTOR 3, ISOFORM L"/>
    <property type="match status" value="1"/>
</dbReference>
<evidence type="ECO:0000256" key="4">
    <source>
        <dbReference type="SAM" id="Coils"/>
    </source>
</evidence>
<name>A0ABR1AXS3_POLSC</name>
<dbReference type="Pfam" id="PF00621">
    <property type="entry name" value="RhoGEF"/>
    <property type="match status" value="1"/>
</dbReference>
<feature type="region of interest" description="Disordered" evidence="5">
    <location>
        <begin position="1475"/>
        <end position="1509"/>
    </location>
</feature>
<proteinExistence type="predicted"/>
<dbReference type="Pfam" id="PF00018">
    <property type="entry name" value="SH3_1"/>
    <property type="match status" value="1"/>
</dbReference>
<dbReference type="InterPro" id="IPR036028">
    <property type="entry name" value="SH3-like_dom_sf"/>
</dbReference>
<evidence type="ECO:0000256" key="1">
    <source>
        <dbReference type="ARBA" id="ARBA00022443"/>
    </source>
</evidence>
<dbReference type="Gene3D" id="2.30.29.30">
    <property type="entry name" value="Pleckstrin-homology domain (PH domain)/Phosphotyrosine-binding domain (PTB)"/>
    <property type="match status" value="1"/>
</dbReference>
<keyword evidence="9" id="KW-1185">Reference proteome</keyword>
<dbReference type="SUPFAM" id="SSF48065">
    <property type="entry name" value="DBL homology domain (DH-domain)"/>
    <property type="match status" value="1"/>
</dbReference>
<feature type="compositionally biased region" description="Basic and acidic residues" evidence="5">
    <location>
        <begin position="576"/>
        <end position="585"/>
    </location>
</feature>
<dbReference type="SMART" id="SM00325">
    <property type="entry name" value="RhoGEF"/>
    <property type="match status" value="1"/>
</dbReference>
<dbReference type="PROSITE" id="PS50002">
    <property type="entry name" value="SH3"/>
    <property type="match status" value="1"/>
</dbReference>
<feature type="region of interest" description="Disordered" evidence="5">
    <location>
        <begin position="275"/>
        <end position="342"/>
    </location>
</feature>
<dbReference type="InterPro" id="IPR053086">
    <property type="entry name" value="RhoGEF_domain"/>
</dbReference>
<dbReference type="InterPro" id="IPR000219">
    <property type="entry name" value="DH_dom"/>
</dbReference>
<feature type="domain" description="SH3" evidence="6">
    <location>
        <begin position="1036"/>
        <end position="1095"/>
    </location>
</feature>
<evidence type="ECO:0000256" key="2">
    <source>
        <dbReference type="ARBA" id="ARBA00022658"/>
    </source>
</evidence>
<feature type="coiled-coil region" evidence="4">
    <location>
        <begin position="939"/>
        <end position="966"/>
    </location>
</feature>
<gene>
    <name evidence="8" type="ORF">RUM44_010579</name>
</gene>
<feature type="domain" description="DH" evidence="7">
    <location>
        <begin position="1127"/>
        <end position="1311"/>
    </location>
</feature>
<dbReference type="CDD" id="cd00160">
    <property type="entry name" value="RhoGEF"/>
    <property type="match status" value="1"/>
</dbReference>
<dbReference type="PANTHER" id="PTHR45834">
    <property type="entry name" value="RHO GUANINE NUCLEOTIDE EXCHANGE FACTOR 9-RELATED"/>
    <property type="match status" value="1"/>
</dbReference>
<protein>
    <recommendedName>
        <fullName evidence="10">Spermatogenesis-associated protein 13</fullName>
    </recommendedName>
</protein>
<keyword evidence="2" id="KW-0344">Guanine-nucleotide releasing factor</keyword>
<feature type="compositionally biased region" description="Low complexity" evidence="5">
    <location>
        <begin position="281"/>
        <end position="307"/>
    </location>
</feature>
<dbReference type="InterPro" id="IPR055251">
    <property type="entry name" value="SOS1_NGEF_PH"/>
</dbReference>
<dbReference type="Pfam" id="PF22697">
    <property type="entry name" value="SOS1_NGEF_PH"/>
    <property type="match status" value="1"/>
</dbReference>
<feature type="region of interest" description="Disordered" evidence="5">
    <location>
        <begin position="633"/>
        <end position="652"/>
    </location>
</feature>
<dbReference type="PROSITE" id="PS50010">
    <property type="entry name" value="DH_2"/>
    <property type="match status" value="1"/>
</dbReference>
<dbReference type="SMART" id="SM00326">
    <property type="entry name" value="SH3"/>
    <property type="match status" value="1"/>
</dbReference>
<evidence type="ECO:0008006" key="10">
    <source>
        <dbReference type="Google" id="ProtNLM"/>
    </source>
</evidence>
<evidence type="ECO:0000313" key="9">
    <source>
        <dbReference type="Proteomes" id="UP001359485"/>
    </source>
</evidence>
<dbReference type="CDD" id="cd01224">
    <property type="entry name" value="PH_Collybistin_ASEF"/>
    <property type="match status" value="1"/>
</dbReference>
<dbReference type="InterPro" id="IPR001331">
    <property type="entry name" value="GDS_CDC24_CS"/>
</dbReference>
<dbReference type="InterPro" id="IPR001849">
    <property type="entry name" value="PH_domain"/>
</dbReference>
<dbReference type="EMBL" id="JAWJWF010000045">
    <property type="protein sequence ID" value="KAK6628097.1"/>
    <property type="molecule type" value="Genomic_DNA"/>
</dbReference>
<accession>A0ABR1AXS3</accession>
<sequence length="1509" mass="170486">MASTRGHNLSVLRLTNLSEGSHLPLFQDGPGNVNSQKASSIEINDEPVGNVLMICGLSSSVIVNQNKRETSPVEWCNGDVYMGKSGWAKMQKQQHLKNCVTTPTPGSIAVSMRSTPECIPKKTFRPDYLAIPKKIGHAADRCKSSSPIDRNLGCISPHSLTPIISPPPAFKDADANGEPWRTVFAKPRPSKKQMANSDSWGFHKRESNSNEGTAVLFGCGKGVGDRRRSFGLKSHASDSSLLERDHFGDGTLGLTSPCEPGKGFAQITRRVDGSRNCNRFSSSSTLTSSADSSSASSSSLSSPSASPQFANRRERCDTRKQTLLNGNSTRVKRSRSLQLSEEKRLNSMERTQWHGGIACARVHQEPRSEPQPCTVNGNEPFPGVQSDNINVYYSDLGQLRKQKHELLREAAEEARFVSEFVSGRRSRAAARNLLYHRYLNLSEDDDYCRKIEYSRVPESGVHFVGMKNKKDDSVNLNYNCSLSRQPHGSTFYSSVSHVQQQPIVRFTGSSPSILDELPVVEQVKAKPQKFNVMPQSEWNGSESNTVDCDRKSQEMKKFRSQFQVSGIPSFVNKNRQTPDVKGERFRKSKNRKTSKENLDKLYSTVEIGGRKFSEKPATRGDYQRQVQVDYSSVTSVNRRNSRKDRMEGEKSLNSSQWAQEAWNFLEDPVSASEFHRRAMSLPKSFRTVRPSAYDYEQISTLLPKKVGGSGKFLENHAFENVNNSSRYRQQLTVFDDLGMKLKHPTNYNYSESGSTGVAEYSQLYSRKDSPKNYQEILPSKVCGPTESVLGKFRKGVLVRLKGKPRNSFDSCEYFGSDIENRNAEVVGRNRTQGNSNSNLKLKFGSLMWKPGKDGKKFKTHAGNGECSSVDSGIQIEFSGNADDCDYQITEQQDNEGGKLDGKEINQTTPRATERKLYNVDVDGGNSDVNYSYDYKKSFLKNNSKQLESAKNRFRRHKNNFHRIQLKRSFSYPGHLGDTSSPPNSPAKNMEIGTFAYSDGELYYEFTSDDEAVSVSESLIASPTLGREKGNATKEFDKVLIAEALWDHVTIEQDELPFRAGDAIEVLDTCDRDWWWGKSGQKFGYFPSDFVRVRVNQEETSEVNSQSPGVPQEKVSSHSSTLPANDKVRSSVVRELLNTEQHFVAVLNDIVEGYIVECKKRTDLFTGSQIRSIFSNLEDLLTFQSKFLADLEKRVNSNAPHKSLIGEIFLIHRLGFQMYSEYCNSHPMSIASLQELYKSAAYTEFFENCRKRRGLIQIPLDGYLLTPVQRICKYPLQLAELLKHTEADHPDYDTTREALDVMKKVATLINERKRKMESLEKLFTWQCRVDGWEGEDLIALSSQLIHQNDAIRVSSGVWMNNVTLFLFDHQIVYCKKDLLKRNTYVYKGRIYLDCADVIDLPDGKNHLFGSTVKHGIQIYNYMDDKWLVFCCRSHKDKVKWLEALLDERKLVAQDREEGLNLTKSARELAKISAFTKGMPNKPKSESSYPYKRFFKGGKRSEKRGEGQVTP</sequence>
<reference evidence="8 9" key="1">
    <citation type="submission" date="2023-09" db="EMBL/GenBank/DDBJ databases">
        <title>Genomes of two closely related lineages of the louse Polyplax serrata with different host specificities.</title>
        <authorList>
            <person name="Martinu J."/>
            <person name="Tarabai H."/>
            <person name="Stefka J."/>
            <person name="Hypsa V."/>
        </authorList>
    </citation>
    <scope>NUCLEOTIDE SEQUENCE [LARGE SCALE GENOMIC DNA]</scope>
    <source>
        <strain evidence="8">98ZLc_SE</strain>
    </source>
</reference>